<comment type="caution">
    <text evidence="7">The sequence shown here is derived from an EMBL/GenBank/DDBJ whole genome shotgun (WGS) entry which is preliminary data.</text>
</comment>
<dbReference type="InterPro" id="IPR019591">
    <property type="entry name" value="Mrp/NBP35_ATP-bd"/>
</dbReference>
<dbReference type="GO" id="GO:0016887">
    <property type="term" value="F:ATP hydrolysis activity"/>
    <property type="evidence" value="ECO:0007669"/>
    <property type="project" value="UniProtKB-UniRule"/>
</dbReference>
<dbReference type="HAMAP" id="MF_02040">
    <property type="entry name" value="Mrp_NBP35"/>
    <property type="match status" value="1"/>
</dbReference>
<keyword evidence="5 6" id="KW-0411">Iron-sulfur</keyword>
<dbReference type="Pfam" id="PF10609">
    <property type="entry name" value="ParA"/>
    <property type="match status" value="1"/>
</dbReference>
<dbReference type="SUPFAM" id="SSF52540">
    <property type="entry name" value="P-loop containing nucleoside triphosphate hydrolases"/>
    <property type="match status" value="1"/>
</dbReference>
<evidence type="ECO:0000313" key="7">
    <source>
        <dbReference type="EMBL" id="MBN1573396.1"/>
    </source>
</evidence>
<dbReference type="AlphaFoldDB" id="A0A9D8KEE3"/>
<comment type="function">
    <text evidence="6">Binds and transfers iron-sulfur (Fe-S) clusters to target apoproteins. Can hydrolyze ATP.</text>
</comment>
<sequence length="301" mass="32693">MSNKECDKDSTCSTCNASESCTEKDKERHAEDLLKMRLGRIGKKIMVMSGKGGVGKSTVAANLAVFLAMEGFEVGLLDADIHGPNIPKMLGLEDERLRGSEEGIIPVRVMEGLSVISVGYLLEDRDTPVIWRGAMKHGVIKQFLGEVNWGDLDFLIVDLPPGTGDEPLSVAQLIGSSEGSIVVTTPQDVALLDSRKSVNFSKRLNVPVLGIVENMSGFKCPHCGKEINLFKVGGGEKAAKEMGVPFLGRIPVDTEIMESGDSGRPFVRYLRDSETFSAFSDIMDSLMKRLDVGKVRKKAKT</sequence>
<reference evidence="7" key="1">
    <citation type="journal article" date="2021" name="Environ. Microbiol.">
        <title>Genomic characterization of three novel Desulfobacterota classes expand the metabolic and phylogenetic diversity of the phylum.</title>
        <authorList>
            <person name="Murphy C.L."/>
            <person name="Biggerstaff J."/>
            <person name="Eichhorn A."/>
            <person name="Ewing E."/>
            <person name="Shahan R."/>
            <person name="Soriano D."/>
            <person name="Stewart S."/>
            <person name="VanMol K."/>
            <person name="Walker R."/>
            <person name="Walters P."/>
            <person name="Elshahed M.S."/>
            <person name="Youssef N.H."/>
        </authorList>
    </citation>
    <scope>NUCLEOTIDE SEQUENCE</scope>
    <source>
        <strain evidence="7">Zod_Metabat.24</strain>
    </source>
</reference>
<dbReference type="GO" id="GO:0051536">
    <property type="term" value="F:iron-sulfur cluster binding"/>
    <property type="evidence" value="ECO:0007669"/>
    <property type="project" value="UniProtKB-UniRule"/>
</dbReference>
<feature type="binding site" evidence="6">
    <location>
        <begin position="50"/>
        <end position="57"/>
    </location>
    <ligand>
        <name>ATP</name>
        <dbReference type="ChEBI" id="CHEBI:30616"/>
    </ligand>
</feature>
<dbReference type="GO" id="GO:0005829">
    <property type="term" value="C:cytosol"/>
    <property type="evidence" value="ECO:0007669"/>
    <property type="project" value="TreeGrafter"/>
</dbReference>
<dbReference type="Gene3D" id="3.40.50.300">
    <property type="entry name" value="P-loop containing nucleotide triphosphate hydrolases"/>
    <property type="match status" value="1"/>
</dbReference>
<reference evidence="7" key="2">
    <citation type="submission" date="2021-01" db="EMBL/GenBank/DDBJ databases">
        <authorList>
            <person name="Hahn C.R."/>
            <person name="Youssef N.H."/>
            <person name="Elshahed M."/>
        </authorList>
    </citation>
    <scope>NUCLEOTIDE SEQUENCE</scope>
    <source>
        <strain evidence="7">Zod_Metabat.24</strain>
    </source>
</reference>
<evidence type="ECO:0000256" key="5">
    <source>
        <dbReference type="ARBA" id="ARBA00023014"/>
    </source>
</evidence>
<evidence type="ECO:0000256" key="1">
    <source>
        <dbReference type="ARBA" id="ARBA00022723"/>
    </source>
</evidence>
<protein>
    <recommendedName>
        <fullName evidence="6">Iron-sulfur cluster carrier protein</fullName>
    </recommendedName>
</protein>
<evidence type="ECO:0000313" key="8">
    <source>
        <dbReference type="Proteomes" id="UP000809273"/>
    </source>
</evidence>
<keyword evidence="3 6" id="KW-0067">ATP-binding</keyword>
<dbReference type="InterPro" id="IPR000808">
    <property type="entry name" value="Mrp-like_CS"/>
</dbReference>
<evidence type="ECO:0000256" key="2">
    <source>
        <dbReference type="ARBA" id="ARBA00022741"/>
    </source>
</evidence>
<keyword evidence="1 6" id="KW-0479">Metal-binding</keyword>
<dbReference type="GO" id="GO:0046872">
    <property type="term" value="F:metal ion binding"/>
    <property type="evidence" value="ECO:0007669"/>
    <property type="project" value="UniProtKB-KW"/>
</dbReference>
<dbReference type="FunFam" id="3.40.50.300:FF:001119">
    <property type="entry name" value="Iron-sulfur cluster carrier protein"/>
    <property type="match status" value="1"/>
</dbReference>
<dbReference type="CDD" id="cd02037">
    <property type="entry name" value="Mrp_NBP35"/>
    <property type="match status" value="1"/>
</dbReference>
<name>A0A9D8KEE3_9DELT</name>
<keyword evidence="4 6" id="KW-0408">Iron</keyword>
<evidence type="ECO:0000256" key="6">
    <source>
        <dbReference type="HAMAP-Rule" id="MF_02040"/>
    </source>
</evidence>
<gene>
    <name evidence="7" type="ORF">JW984_09405</name>
</gene>
<dbReference type="InterPro" id="IPR027417">
    <property type="entry name" value="P-loop_NTPase"/>
</dbReference>
<dbReference type="GO" id="GO:0140663">
    <property type="term" value="F:ATP-dependent FeS chaperone activity"/>
    <property type="evidence" value="ECO:0007669"/>
    <property type="project" value="InterPro"/>
</dbReference>
<dbReference type="PROSITE" id="PS01215">
    <property type="entry name" value="MRP"/>
    <property type="match status" value="1"/>
</dbReference>
<dbReference type="PANTHER" id="PTHR23264">
    <property type="entry name" value="NUCLEOTIDE-BINDING PROTEIN NBP35 YEAST -RELATED"/>
    <property type="match status" value="1"/>
</dbReference>
<dbReference type="EMBL" id="JAFGIX010000047">
    <property type="protein sequence ID" value="MBN1573396.1"/>
    <property type="molecule type" value="Genomic_DNA"/>
</dbReference>
<keyword evidence="2 6" id="KW-0547">Nucleotide-binding</keyword>
<dbReference type="Proteomes" id="UP000809273">
    <property type="component" value="Unassembled WGS sequence"/>
</dbReference>
<accession>A0A9D8KEE3</accession>
<evidence type="ECO:0000256" key="3">
    <source>
        <dbReference type="ARBA" id="ARBA00022840"/>
    </source>
</evidence>
<dbReference type="InterPro" id="IPR033756">
    <property type="entry name" value="YlxH/NBP35"/>
</dbReference>
<comment type="similarity">
    <text evidence="6">Belongs to the Mrp/NBP35 ATP-binding proteins family.</text>
</comment>
<comment type="subunit">
    <text evidence="6">Homodimer.</text>
</comment>
<dbReference type="GO" id="GO:0016226">
    <property type="term" value="P:iron-sulfur cluster assembly"/>
    <property type="evidence" value="ECO:0007669"/>
    <property type="project" value="InterPro"/>
</dbReference>
<evidence type="ECO:0000256" key="4">
    <source>
        <dbReference type="ARBA" id="ARBA00023004"/>
    </source>
</evidence>
<keyword evidence="6" id="KW-0378">Hydrolase</keyword>
<proteinExistence type="inferred from homology"/>
<dbReference type="GO" id="GO:0005524">
    <property type="term" value="F:ATP binding"/>
    <property type="evidence" value="ECO:0007669"/>
    <property type="project" value="UniProtKB-UniRule"/>
</dbReference>
<dbReference type="PANTHER" id="PTHR23264:SF19">
    <property type="entry name" value="CYTOSOLIC FE-S CLUSTER ASSEMBLY FACTOR NUBP2"/>
    <property type="match status" value="1"/>
</dbReference>
<organism evidence="7 8">
    <name type="scientific">Candidatus Zymogenus saltonus</name>
    <dbReference type="NCBI Taxonomy" id="2844893"/>
    <lineage>
        <taxon>Bacteria</taxon>
        <taxon>Deltaproteobacteria</taxon>
        <taxon>Candidatus Zymogenia</taxon>
        <taxon>Candidatus Zymogeniales</taxon>
        <taxon>Candidatus Zymogenaceae</taxon>
        <taxon>Candidatus Zymogenus</taxon>
    </lineage>
</organism>